<dbReference type="AlphaFoldDB" id="A0A9P0DAC6"/>
<dbReference type="EMBL" id="OU896717">
    <property type="protein sequence ID" value="CAH1118310.1"/>
    <property type="molecule type" value="Genomic_DNA"/>
</dbReference>
<dbReference type="GO" id="GO:0005634">
    <property type="term" value="C:nucleus"/>
    <property type="evidence" value="ECO:0007669"/>
    <property type="project" value="InterPro"/>
</dbReference>
<keyword evidence="3 5" id="KW-0863">Zinc-finger</keyword>
<dbReference type="SMART" id="SM00868">
    <property type="entry name" value="zf-AD"/>
    <property type="match status" value="1"/>
</dbReference>
<reference evidence="8" key="2">
    <citation type="submission" date="2022-10" db="EMBL/GenBank/DDBJ databases">
        <authorList>
            <consortium name="ENA_rothamsted_submissions"/>
            <consortium name="culmorum"/>
            <person name="King R."/>
        </authorList>
    </citation>
    <scope>NUCLEOTIDE SEQUENCE</scope>
</reference>
<keyword evidence="1" id="KW-0479">Metal-binding</keyword>
<evidence type="ECO:0000256" key="5">
    <source>
        <dbReference type="PROSITE-ProRule" id="PRU00042"/>
    </source>
</evidence>
<dbReference type="PANTHER" id="PTHR24379">
    <property type="entry name" value="KRAB AND ZINC FINGER DOMAIN-CONTAINING"/>
    <property type="match status" value="1"/>
</dbReference>
<evidence type="ECO:0000313" key="8">
    <source>
        <dbReference type="EMBL" id="CAH1118310.1"/>
    </source>
</evidence>
<dbReference type="Proteomes" id="UP001153737">
    <property type="component" value="Chromosome 11"/>
</dbReference>
<name>A0A9P0DAC6_PHACE</name>
<dbReference type="InterPro" id="IPR036236">
    <property type="entry name" value="Znf_C2H2_sf"/>
</dbReference>
<accession>A0A9P0DAC6</accession>
<proteinExistence type="predicted"/>
<feature type="region of interest" description="Disordered" evidence="6">
    <location>
        <begin position="259"/>
        <end position="300"/>
    </location>
</feature>
<evidence type="ECO:0000256" key="1">
    <source>
        <dbReference type="ARBA" id="ARBA00022723"/>
    </source>
</evidence>
<dbReference type="OrthoDB" id="6713977at2759"/>
<organism evidence="8 9">
    <name type="scientific">Phaedon cochleariae</name>
    <name type="common">Mustard beetle</name>
    <dbReference type="NCBI Taxonomy" id="80249"/>
    <lineage>
        <taxon>Eukaryota</taxon>
        <taxon>Metazoa</taxon>
        <taxon>Ecdysozoa</taxon>
        <taxon>Arthropoda</taxon>
        <taxon>Hexapoda</taxon>
        <taxon>Insecta</taxon>
        <taxon>Pterygota</taxon>
        <taxon>Neoptera</taxon>
        <taxon>Endopterygota</taxon>
        <taxon>Coleoptera</taxon>
        <taxon>Polyphaga</taxon>
        <taxon>Cucujiformia</taxon>
        <taxon>Chrysomeloidea</taxon>
        <taxon>Chrysomelidae</taxon>
        <taxon>Chrysomelinae</taxon>
        <taxon>Chrysomelini</taxon>
        <taxon>Phaedon</taxon>
    </lineage>
</organism>
<sequence length="522" mass="59964">MDDLGDNIEAQLVCRACLRIVEYKAQSYGHIEDPNGSLKDMIMCCVPEMDIYVSSDPIMCLPCIQVIVNLYNFKNRCINTESIIRSYIQRNNLEEYSHVNLNCVVKDLIQINRFHKEQQDRIMAMRAALESYNEHSVRPHFLVPSNTPPPIGDMPQLSFFPRHFLSNYIEPPPLHPISEPGNVFAMQESPFAACSELVASQESEVQLQQANITSSEECQREELVAAKKDLGSENSYVSPIESKLRLVVKIPRSQITIPLEASKDGVEDKNEDSSEKENRQEEMEIPEISHMEEEPTDSDQSFKFSEKYDDINKIYNCSCMYLTTSEALFIEHKKKCRNRSNNLLKCPHCLHVTNRPYALSKHINTMHTKAVWFVCEYCTYRSTAKECLRRHIRKNHSDNVDISADHACQICGQKCTSEFNLSKHMLKHAATLLSCVFCSYTSKDRSNFRKHIFTHNTKPLVCHVCGYTNVSPYQMRIHLKQRHGGVGVEMVDCRSDRPVSEIINDIKVSLMEEKGLIDEYMG</sequence>
<evidence type="ECO:0000256" key="4">
    <source>
        <dbReference type="ARBA" id="ARBA00022833"/>
    </source>
</evidence>
<dbReference type="Pfam" id="PF00096">
    <property type="entry name" value="zf-C2H2"/>
    <property type="match status" value="1"/>
</dbReference>
<keyword evidence="9" id="KW-1185">Reference proteome</keyword>
<dbReference type="PROSITE" id="PS50157">
    <property type="entry name" value="ZINC_FINGER_C2H2_2"/>
    <property type="match status" value="1"/>
</dbReference>
<reference evidence="8" key="1">
    <citation type="submission" date="2022-01" db="EMBL/GenBank/DDBJ databases">
        <authorList>
            <person name="King R."/>
        </authorList>
    </citation>
    <scope>NUCLEOTIDE SEQUENCE</scope>
</reference>
<dbReference type="GO" id="GO:0008270">
    <property type="term" value="F:zinc ion binding"/>
    <property type="evidence" value="ECO:0007669"/>
    <property type="project" value="UniProtKB-KW"/>
</dbReference>
<dbReference type="InterPro" id="IPR012934">
    <property type="entry name" value="Znf_AD"/>
</dbReference>
<dbReference type="SMART" id="SM00355">
    <property type="entry name" value="ZnF_C2H2"/>
    <property type="match status" value="5"/>
</dbReference>
<dbReference type="SUPFAM" id="SSF57667">
    <property type="entry name" value="beta-beta-alpha zinc fingers"/>
    <property type="match status" value="1"/>
</dbReference>
<dbReference type="Gene3D" id="3.30.160.60">
    <property type="entry name" value="Classic Zinc Finger"/>
    <property type="match status" value="2"/>
</dbReference>
<dbReference type="PANTHER" id="PTHR24379:SF121">
    <property type="entry name" value="C2H2-TYPE DOMAIN-CONTAINING PROTEIN"/>
    <property type="match status" value="1"/>
</dbReference>
<protein>
    <recommendedName>
        <fullName evidence="7">C2H2-type domain-containing protein</fullName>
    </recommendedName>
</protein>
<evidence type="ECO:0000259" key="7">
    <source>
        <dbReference type="PROSITE" id="PS50157"/>
    </source>
</evidence>
<feature type="compositionally biased region" description="Basic and acidic residues" evidence="6">
    <location>
        <begin position="261"/>
        <end position="293"/>
    </location>
</feature>
<feature type="domain" description="C2H2-type" evidence="7">
    <location>
        <begin position="373"/>
        <end position="401"/>
    </location>
</feature>
<dbReference type="InterPro" id="IPR013087">
    <property type="entry name" value="Znf_C2H2_type"/>
</dbReference>
<evidence type="ECO:0000256" key="6">
    <source>
        <dbReference type="SAM" id="MobiDB-lite"/>
    </source>
</evidence>
<evidence type="ECO:0000256" key="2">
    <source>
        <dbReference type="ARBA" id="ARBA00022737"/>
    </source>
</evidence>
<keyword evidence="4" id="KW-0862">Zinc</keyword>
<evidence type="ECO:0000256" key="3">
    <source>
        <dbReference type="ARBA" id="ARBA00022771"/>
    </source>
</evidence>
<gene>
    <name evidence="8" type="ORF">PHAECO_LOCUS2470</name>
</gene>
<dbReference type="PROSITE" id="PS00028">
    <property type="entry name" value="ZINC_FINGER_C2H2_1"/>
    <property type="match status" value="1"/>
</dbReference>
<evidence type="ECO:0000313" key="9">
    <source>
        <dbReference type="Proteomes" id="UP001153737"/>
    </source>
</evidence>
<keyword evidence="2" id="KW-0677">Repeat</keyword>